<dbReference type="AlphaFoldDB" id="X0WBI6"/>
<evidence type="ECO:0008006" key="4">
    <source>
        <dbReference type="Google" id="ProtNLM"/>
    </source>
</evidence>
<organism evidence="3">
    <name type="scientific">marine sediment metagenome</name>
    <dbReference type="NCBI Taxonomy" id="412755"/>
    <lineage>
        <taxon>unclassified sequences</taxon>
        <taxon>metagenomes</taxon>
        <taxon>ecological metagenomes</taxon>
    </lineage>
</organism>
<dbReference type="InterPro" id="IPR000683">
    <property type="entry name" value="Gfo/Idh/MocA-like_OxRdtase_N"/>
</dbReference>
<evidence type="ECO:0000313" key="3">
    <source>
        <dbReference type="EMBL" id="GAG10026.1"/>
    </source>
</evidence>
<evidence type="ECO:0000259" key="2">
    <source>
        <dbReference type="Pfam" id="PF22725"/>
    </source>
</evidence>
<dbReference type="SUPFAM" id="SSF51735">
    <property type="entry name" value="NAD(P)-binding Rossmann-fold domains"/>
    <property type="match status" value="1"/>
</dbReference>
<dbReference type="EMBL" id="BARS01027267">
    <property type="protein sequence ID" value="GAG10026.1"/>
    <property type="molecule type" value="Genomic_DNA"/>
</dbReference>
<dbReference type="Pfam" id="PF01408">
    <property type="entry name" value="GFO_IDH_MocA"/>
    <property type="match status" value="1"/>
</dbReference>
<reference evidence="3" key="1">
    <citation type="journal article" date="2014" name="Front. Microbiol.">
        <title>High frequency of phylogenetically diverse reductive dehalogenase-homologous genes in deep subseafloor sedimentary metagenomes.</title>
        <authorList>
            <person name="Kawai M."/>
            <person name="Futagami T."/>
            <person name="Toyoda A."/>
            <person name="Takaki Y."/>
            <person name="Nishi S."/>
            <person name="Hori S."/>
            <person name="Arai W."/>
            <person name="Tsubouchi T."/>
            <person name="Morono Y."/>
            <person name="Uchiyama I."/>
            <person name="Ito T."/>
            <person name="Fujiyama A."/>
            <person name="Inagaki F."/>
            <person name="Takami H."/>
        </authorList>
    </citation>
    <scope>NUCLEOTIDE SEQUENCE</scope>
    <source>
        <strain evidence="3">Expedition CK06-06</strain>
    </source>
</reference>
<protein>
    <recommendedName>
        <fullName evidence="4">Gfo/Idh/MocA-like oxidoreductase C-terminal domain-containing protein</fullName>
    </recommendedName>
</protein>
<accession>X0WBI6</accession>
<gene>
    <name evidence="3" type="ORF">S01H1_42851</name>
</gene>
<dbReference type="Gene3D" id="3.40.50.720">
    <property type="entry name" value="NAD(P)-binding Rossmann-like Domain"/>
    <property type="match status" value="1"/>
</dbReference>
<feature type="domain" description="Gfo/Idh/MocA-like oxidoreductase N-terminal" evidence="1">
    <location>
        <begin position="2"/>
        <end position="47"/>
    </location>
</feature>
<comment type="caution">
    <text evidence="3">The sequence shown here is derived from an EMBL/GenBank/DDBJ whole genome shotgun (WGS) entry which is preliminary data.</text>
</comment>
<feature type="domain" description="GFO/IDH/MocA-like oxidoreductase" evidence="2">
    <location>
        <begin position="56"/>
        <end position="177"/>
    </location>
</feature>
<dbReference type="PANTHER" id="PTHR43249:SF1">
    <property type="entry name" value="D-GLUCOSIDE 3-DEHYDROGENASE"/>
    <property type="match status" value="1"/>
</dbReference>
<feature type="non-terminal residue" evidence="3">
    <location>
        <position position="256"/>
    </location>
</feature>
<dbReference type="PANTHER" id="PTHR43249">
    <property type="entry name" value="UDP-N-ACETYL-2-AMINO-2-DEOXY-D-GLUCURONATE OXIDASE"/>
    <property type="match status" value="1"/>
</dbReference>
<name>X0WBI6_9ZZZZ</name>
<dbReference type="GO" id="GO:0000166">
    <property type="term" value="F:nucleotide binding"/>
    <property type="evidence" value="ECO:0007669"/>
    <property type="project" value="InterPro"/>
</dbReference>
<dbReference type="InterPro" id="IPR052515">
    <property type="entry name" value="Gfo/Idh/MocA_Oxidoreductase"/>
</dbReference>
<sequence length="256" mass="27848">MHAEQTIAAAEAGKHVLCEKPMAMNVTECRSMISACQDNAVQLMIAYYRRFWPIAQKMKQLLDEGAVGRPTIARAHCACLWQPPEDASGFWRIQPEIAGGGFLWDIGAHRLDLLLQMMGDVDSLGALVDALHFDIEVDDSSSLVMQFASGAHGIGMFYWNVGANMDVLEVAGPGGRLIATDLGAGNLTLIQADNTEEFRLPPPKITHLPLIEHYVQCILSGEPNALPGEEGMKTTAIIEASEKSSRSATFIKLKSL</sequence>
<dbReference type="Pfam" id="PF22725">
    <property type="entry name" value="GFO_IDH_MocA_C3"/>
    <property type="match status" value="1"/>
</dbReference>
<proteinExistence type="predicted"/>
<dbReference type="Gene3D" id="3.30.360.10">
    <property type="entry name" value="Dihydrodipicolinate Reductase, domain 2"/>
    <property type="match status" value="1"/>
</dbReference>
<dbReference type="InterPro" id="IPR036291">
    <property type="entry name" value="NAD(P)-bd_dom_sf"/>
</dbReference>
<dbReference type="InterPro" id="IPR055170">
    <property type="entry name" value="GFO_IDH_MocA-like_dom"/>
</dbReference>
<dbReference type="SUPFAM" id="SSF55347">
    <property type="entry name" value="Glyceraldehyde-3-phosphate dehydrogenase-like, C-terminal domain"/>
    <property type="match status" value="1"/>
</dbReference>
<evidence type="ECO:0000259" key="1">
    <source>
        <dbReference type="Pfam" id="PF01408"/>
    </source>
</evidence>